<feature type="region of interest" description="Disordered" evidence="4">
    <location>
        <begin position="149"/>
        <end position="190"/>
    </location>
</feature>
<comment type="caution">
    <text evidence="6">The sequence shown here is derived from an EMBL/GenBank/DDBJ whole genome shotgun (WGS) entry which is preliminary data.</text>
</comment>
<gene>
    <name evidence="6" type="ORF">ACFQ08_11115</name>
</gene>
<accession>A0ABW3DMJ2</accession>
<keyword evidence="3" id="KW-0560">Oxidoreductase</keyword>
<proteinExistence type="inferred from homology"/>
<dbReference type="SUPFAM" id="SSF51197">
    <property type="entry name" value="Clavaminate synthase-like"/>
    <property type="match status" value="1"/>
</dbReference>
<dbReference type="EMBL" id="JBHTHX010000288">
    <property type="protein sequence ID" value="MFD0885093.1"/>
    <property type="molecule type" value="Genomic_DNA"/>
</dbReference>
<feature type="compositionally biased region" description="Low complexity" evidence="4">
    <location>
        <begin position="162"/>
        <end position="172"/>
    </location>
</feature>
<dbReference type="Proteomes" id="UP001597024">
    <property type="component" value="Unassembled WGS sequence"/>
</dbReference>
<dbReference type="Pfam" id="PF05118">
    <property type="entry name" value="Asp_Arg_Hydrox"/>
    <property type="match status" value="1"/>
</dbReference>
<evidence type="ECO:0000313" key="6">
    <source>
        <dbReference type="EMBL" id="MFD0885093.1"/>
    </source>
</evidence>
<dbReference type="InterPro" id="IPR051821">
    <property type="entry name" value="Asp/Asn_beta-hydroxylase"/>
</dbReference>
<dbReference type="InterPro" id="IPR007803">
    <property type="entry name" value="Asp/Arg/Pro-Hydrxlase"/>
</dbReference>
<feature type="domain" description="Aspartyl/asparaginy/proline hydroxylase" evidence="5">
    <location>
        <begin position="20"/>
        <end position="130"/>
    </location>
</feature>
<reference evidence="7" key="1">
    <citation type="journal article" date="2019" name="Int. J. Syst. Evol. Microbiol.">
        <title>The Global Catalogue of Microorganisms (GCM) 10K type strain sequencing project: providing services to taxonomists for standard genome sequencing and annotation.</title>
        <authorList>
            <consortium name="The Broad Institute Genomics Platform"/>
            <consortium name="The Broad Institute Genome Sequencing Center for Infectious Disease"/>
            <person name="Wu L."/>
            <person name="Ma J."/>
        </authorList>
    </citation>
    <scope>NUCLEOTIDE SEQUENCE [LARGE SCALE GENOMIC DNA]</scope>
    <source>
        <strain evidence="7">CCUG 62974</strain>
    </source>
</reference>
<keyword evidence="7" id="KW-1185">Reference proteome</keyword>
<feature type="region of interest" description="Disordered" evidence="4">
    <location>
        <begin position="1"/>
        <end position="22"/>
    </location>
</feature>
<organism evidence="6 7">
    <name type="scientific">Streptosporangium algeriense</name>
    <dbReference type="NCBI Taxonomy" id="1682748"/>
    <lineage>
        <taxon>Bacteria</taxon>
        <taxon>Bacillati</taxon>
        <taxon>Actinomycetota</taxon>
        <taxon>Actinomycetes</taxon>
        <taxon>Streptosporangiales</taxon>
        <taxon>Streptosporangiaceae</taxon>
        <taxon>Streptosporangium</taxon>
    </lineage>
</organism>
<evidence type="ECO:0000256" key="1">
    <source>
        <dbReference type="ARBA" id="ARBA00007730"/>
    </source>
</evidence>
<comment type="similarity">
    <text evidence="1">Belongs to the aspartyl/asparaginyl beta-hydroxylase family.</text>
</comment>
<evidence type="ECO:0000256" key="3">
    <source>
        <dbReference type="ARBA" id="ARBA00023002"/>
    </source>
</evidence>
<name>A0ABW3DMJ2_9ACTN</name>
<evidence type="ECO:0000256" key="2">
    <source>
        <dbReference type="ARBA" id="ARBA00022964"/>
    </source>
</evidence>
<keyword evidence="2" id="KW-0223">Dioxygenase</keyword>
<dbReference type="PANTHER" id="PTHR46332">
    <property type="entry name" value="ASPARTATE BETA-HYDROXYLASE DOMAIN-CONTAINING PROTEIN 2"/>
    <property type="match status" value="1"/>
</dbReference>
<sequence length="190" mass="20803">MPYGPGRADRRPRRRTSGGLFDEGRFTGELPARCVATRELITRMAPHISGEVVLRRMAPESSLPPHYDDNDYQQTVHLGLTVPPGCGIRVDGRSRTWEEGKALAFSPVFLHEVWNHGERPRDVLLIDVWHMDLTGPEIEALTWASGRHSRLTKQGATGETGAPSSAASSPAPNCRGSARRSTGCRSPAGR</sequence>
<evidence type="ECO:0000259" key="5">
    <source>
        <dbReference type="Pfam" id="PF05118"/>
    </source>
</evidence>
<dbReference type="PANTHER" id="PTHR46332:SF5">
    <property type="entry name" value="ASPARTATE BETA-HYDROXYLASE DOMAIN CONTAINING 2"/>
    <property type="match status" value="1"/>
</dbReference>
<evidence type="ECO:0000313" key="7">
    <source>
        <dbReference type="Proteomes" id="UP001597024"/>
    </source>
</evidence>
<dbReference type="Gene3D" id="2.60.120.330">
    <property type="entry name" value="B-lactam Antibiotic, Isopenicillin N Synthase, Chain"/>
    <property type="match status" value="1"/>
</dbReference>
<dbReference type="InterPro" id="IPR027443">
    <property type="entry name" value="IPNS-like_sf"/>
</dbReference>
<protein>
    <submittedName>
        <fullName evidence="6">Aspartyl/asparaginyl beta-hydroxylase domain-containing protein</fullName>
    </submittedName>
</protein>
<evidence type="ECO:0000256" key="4">
    <source>
        <dbReference type="SAM" id="MobiDB-lite"/>
    </source>
</evidence>